<sequence length="206" mass="22661">MKGLLLKDWYLICRHCRAYLVILVAFLGIGLCSPEGAFFLYYPVFIAGSIPMTLLSYDNVSRWESYSRTFPYSEGQLVAVKYLISLFAVLATALVTVLAYGAIQGGTDWMALLSMGCMVLALGLLTPALMLPWVFKFGAEKGRIVFYVVLVLLMLVCGVFVGFSNSMEMGLPGSFTLIGPVTLGVCALLFAGSWVLSKAFSKRREW</sequence>
<dbReference type="Pfam" id="PF13346">
    <property type="entry name" value="ABC2_membrane_5"/>
    <property type="match status" value="1"/>
</dbReference>
<gene>
    <name evidence="2" type="ORF">IAD19_06895</name>
</gene>
<evidence type="ECO:0000313" key="2">
    <source>
        <dbReference type="EMBL" id="HIU42265.1"/>
    </source>
</evidence>
<evidence type="ECO:0000313" key="3">
    <source>
        <dbReference type="Proteomes" id="UP000824082"/>
    </source>
</evidence>
<reference evidence="2" key="1">
    <citation type="submission" date="2020-10" db="EMBL/GenBank/DDBJ databases">
        <authorList>
            <person name="Gilroy R."/>
        </authorList>
    </citation>
    <scope>NUCLEOTIDE SEQUENCE</scope>
    <source>
        <strain evidence="2">4509</strain>
    </source>
</reference>
<proteinExistence type="predicted"/>
<reference evidence="2" key="2">
    <citation type="journal article" date="2021" name="PeerJ">
        <title>Extensive microbial diversity within the chicken gut microbiome revealed by metagenomics and culture.</title>
        <authorList>
            <person name="Gilroy R."/>
            <person name="Ravi A."/>
            <person name="Getino M."/>
            <person name="Pursley I."/>
            <person name="Horton D.L."/>
            <person name="Alikhan N.F."/>
            <person name="Baker D."/>
            <person name="Gharbi K."/>
            <person name="Hall N."/>
            <person name="Watson M."/>
            <person name="Adriaenssens E.M."/>
            <person name="Foster-Nyarko E."/>
            <person name="Jarju S."/>
            <person name="Secka A."/>
            <person name="Antonio M."/>
            <person name="Oren A."/>
            <person name="Chaudhuri R.R."/>
            <person name="La Ragione R."/>
            <person name="Hildebrand F."/>
            <person name="Pallen M.J."/>
        </authorList>
    </citation>
    <scope>NUCLEOTIDE SEQUENCE</scope>
    <source>
        <strain evidence="2">4509</strain>
    </source>
</reference>
<dbReference type="InterPro" id="IPR025699">
    <property type="entry name" value="ABC2_memb-like"/>
</dbReference>
<keyword evidence="1" id="KW-0812">Transmembrane</keyword>
<protein>
    <submittedName>
        <fullName evidence="2">ABC-2 transporter permease</fullName>
    </submittedName>
</protein>
<dbReference type="EMBL" id="DVMX01000133">
    <property type="protein sequence ID" value="HIU42265.1"/>
    <property type="molecule type" value="Genomic_DNA"/>
</dbReference>
<evidence type="ECO:0000256" key="1">
    <source>
        <dbReference type="SAM" id="Phobius"/>
    </source>
</evidence>
<comment type="caution">
    <text evidence="2">The sequence shown here is derived from an EMBL/GenBank/DDBJ whole genome shotgun (WGS) entry which is preliminary data.</text>
</comment>
<keyword evidence="1" id="KW-1133">Transmembrane helix</keyword>
<feature type="transmembrane region" description="Helical" evidence="1">
    <location>
        <begin position="109"/>
        <end position="132"/>
    </location>
</feature>
<feature type="transmembrane region" description="Helical" evidence="1">
    <location>
        <begin position="175"/>
        <end position="196"/>
    </location>
</feature>
<organism evidence="2 3">
    <name type="scientific">Candidatus Egerieicola faecale</name>
    <dbReference type="NCBI Taxonomy" id="2840774"/>
    <lineage>
        <taxon>Bacteria</taxon>
        <taxon>Bacillati</taxon>
        <taxon>Bacillota</taxon>
        <taxon>Clostridia</taxon>
        <taxon>Eubacteriales</taxon>
        <taxon>Oscillospiraceae</taxon>
        <taxon>Oscillospiraceae incertae sedis</taxon>
        <taxon>Candidatus Egerieicola</taxon>
    </lineage>
</organism>
<dbReference type="Proteomes" id="UP000824082">
    <property type="component" value="Unassembled WGS sequence"/>
</dbReference>
<feature type="transmembrane region" description="Helical" evidence="1">
    <location>
        <begin position="12"/>
        <end position="31"/>
    </location>
</feature>
<dbReference type="AlphaFoldDB" id="A0A9D1LJV9"/>
<accession>A0A9D1LJV9</accession>
<feature type="transmembrane region" description="Helical" evidence="1">
    <location>
        <begin position="78"/>
        <end position="103"/>
    </location>
</feature>
<name>A0A9D1LJV9_9FIRM</name>
<keyword evidence="1" id="KW-0472">Membrane</keyword>
<feature type="transmembrane region" description="Helical" evidence="1">
    <location>
        <begin position="144"/>
        <end position="163"/>
    </location>
</feature>